<keyword evidence="9" id="KW-0966">Cell projection</keyword>
<dbReference type="PANTHER" id="PTHR34933">
    <property type="entry name" value="FLAGELLAR L-RING PROTEIN"/>
    <property type="match status" value="1"/>
</dbReference>
<keyword evidence="6 7" id="KW-0998">Cell outer membrane</keyword>
<sequence length="241" mass="25666">MRKALAIAFILTGCATSEIGQPPQVTPIDAPENRIIAAVSPERLALSQAAASRAEPLTSDGSLWRSGPSSLFGDRRASVLGDILTVVIEIDEQAEISNGTDRSRSGQEGMSVSSLFGLPESLAGRGVSLDPAVEASSTSGSSGSGSTRREEEITLRVAATVVDILPNGHLVVLGSQEVRVNYELRDLQVAGIVRPEDISRQNEITYDKIAGARIIYGGRGQITDLQQPRYGQQLLERVLPF</sequence>
<dbReference type="Pfam" id="PF02107">
    <property type="entry name" value="FlgH"/>
    <property type="match status" value="1"/>
</dbReference>
<comment type="function">
    <text evidence="1 7">Assembles around the rod to form the L-ring and probably protects the motor/basal body from shearing forces during rotation.</text>
</comment>
<comment type="subcellular location">
    <subcellularLocation>
        <location evidence="7">Cell outer membrane</location>
    </subcellularLocation>
    <subcellularLocation>
        <location evidence="7">Bacterial flagellum basal body</location>
    </subcellularLocation>
</comment>
<dbReference type="OrthoDB" id="9789227at2"/>
<feature type="region of interest" description="Disordered" evidence="8">
    <location>
        <begin position="131"/>
        <end position="150"/>
    </location>
</feature>
<keyword evidence="9" id="KW-0282">Flagellum</keyword>
<evidence type="ECO:0000313" key="9">
    <source>
        <dbReference type="EMBL" id="SOH95097.1"/>
    </source>
</evidence>
<keyword evidence="5 7" id="KW-0975">Bacterial flagellum</keyword>
<evidence type="ECO:0000256" key="7">
    <source>
        <dbReference type="HAMAP-Rule" id="MF_00415"/>
    </source>
</evidence>
<dbReference type="PRINTS" id="PR01008">
    <property type="entry name" value="FLGLRINGFLGH"/>
</dbReference>
<evidence type="ECO:0000256" key="1">
    <source>
        <dbReference type="ARBA" id="ARBA00002591"/>
    </source>
</evidence>
<evidence type="ECO:0000256" key="4">
    <source>
        <dbReference type="ARBA" id="ARBA00023136"/>
    </source>
</evidence>
<evidence type="ECO:0000256" key="6">
    <source>
        <dbReference type="ARBA" id="ARBA00023237"/>
    </source>
</evidence>
<comment type="subunit">
    <text evidence="7">The basal body constitutes a major portion of the flagellar organelle and consists of four rings (L,P,S, and M) mounted on a central rod.</text>
</comment>
<dbReference type="InterPro" id="IPR000527">
    <property type="entry name" value="Flag_Lring"/>
</dbReference>
<evidence type="ECO:0000256" key="5">
    <source>
        <dbReference type="ARBA" id="ARBA00023143"/>
    </source>
</evidence>
<dbReference type="PANTHER" id="PTHR34933:SF1">
    <property type="entry name" value="FLAGELLAR L-RING PROTEIN"/>
    <property type="match status" value="1"/>
</dbReference>
<keyword evidence="9" id="KW-0969">Cilium</keyword>
<keyword evidence="3" id="KW-0732">Signal</keyword>
<dbReference type="GO" id="GO:0009427">
    <property type="term" value="C:bacterial-type flagellum basal body, distal rod, L ring"/>
    <property type="evidence" value="ECO:0007669"/>
    <property type="project" value="InterPro"/>
</dbReference>
<evidence type="ECO:0000313" key="10">
    <source>
        <dbReference type="Proteomes" id="UP000220034"/>
    </source>
</evidence>
<dbReference type="GO" id="GO:0071973">
    <property type="term" value="P:bacterial-type flagellum-dependent cell motility"/>
    <property type="evidence" value="ECO:0007669"/>
    <property type="project" value="InterPro"/>
</dbReference>
<dbReference type="RefSeq" id="WP_097931276.1">
    <property type="nucleotide sequence ID" value="NZ_OCTN01000007.1"/>
</dbReference>
<reference evidence="10" key="1">
    <citation type="submission" date="2017-09" db="EMBL/GenBank/DDBJ databases">
        <authorList>
            <person name="Varghese N."/>
            <person name="Submissions S."/>
        </authorList>
    </citation>
    <scope>NUCLEOTIDE SEQUENCE [LARGE SCALE GENOMIC DNA]</scope>
    <source>
        <strain evidence="10">C7</strain>
    </source>
</reference>
<keyword evidence="10" id="KW-1185">Reference proteome</keyword>
<dbReference type="Proteomes" id="UP000220034">
    <property type="component" value="Unassembled WGS sequence"/>
</dbReference>
<accession>A0A2C9CV15</accession>
<protein>
    <recommendedName>
        <fullName evidence="7">Flagellar L-ring protein</fullName>
    </recommendedName>
    <alternativeName>
        <fullName evidence="7">Basal body L-ring protein</fullName>
    </alternativeName>
</protein>
<dbReference type="HAMAP" id="MF_00415">
    <property type="entry name" value="FlgH"/>
    <property type="match status" value="1"/>
</dbReference>
<organism evidence="9 10">
    <name type="scientific">Pontivivens marinum</name>
    <dbReference type="NCBI Taxonomy" id="1690039"/>
    <lineage>
        <taxon>Bacteria</taxon>
        <taxon>Pseudomonadati</taxon>
        <taxon>Pseudomonadota</taxon>
        <taxon>Alphaproteobacteria</taxon>
        <taxon>Rhodobacterales</taxon>
        <taxon>Paracoccaceae</taxon>
        <taxon>Pontivivens</taxon>
    </lineage>
</organism>
<dbReference type="GO" id="GO:0003774">
    <property type="term" value="F:cytoskeletal motor activity"/>
    <property type="evidence" value="ECO:0007669"/>
    <property type="project" value="InterPro"/>
</dbReference>
<feature type="compositionally biased region" description="Low complexity" evidence="8">
    <location>
        <begin position="136"/>
        <end position="146"/>
    </location>
</feature>
<dbReference type="NCBIfam" id="NF001305">
    <property type="entry name" value="PRK00249.1-5"/>
    <property type="match status" value="1"/>
</dbReference>
<evidence type="ECO:0000256" key="8">
    <source>
        <dbReference type="SAM" id="MobiDB-lite"/>
    </source>
</evidence>
<keyword evidence="4 7" id="KW-0472">Membrane</keyword>
<evidence type="ECO:0000256" key="2">
    <source>
        <dbReference type="ARBA" id="ARBA00006929"/>
    </source>
</evidence>
<dbReference type="GO" id="GO:0009279">
    <property type="term" value="C:cell outer membrane"/>
    <property type="evidence" value="ECO:0007669"/>
    <property type="project" value="UniProtKB-SubCell"/>
</dbReference>
<comment type="similarity">
    <text evidence="2 7">Belongs to the FlgH family.</text>
</comment>
<dbReference type="EMBL" id="OCTN01000007">
    <property type="protein sequence ID" value="SOH95097.1"/>
    <property type="molecule type" value="Genomic_DNA"/>
</dbReference>
<evidence type="ECO:0000256" key="3">
    <source>
        <dbReference type="ARBA" id="ARBA00022729"/>
    </source>
</evidence>
<proteinExistence type="inferred from homology"/>
<name>A0A2C9CV15_9RHOB</name>
<gene>
    <name evidence="7" type="primary">flgH</name>
    <name evidence="9" type="ORF">SAMN06273572_107118</name>
</gene>
<dbReference type="AlphaFoldDB" id="A0A2C9CV15"/>